<reference evidence="1" key="1">
    <citation type="submission" date="2021-04" db="EMBL/GenBank/DDBJ databases">
        <title>Oceanospirillales bacteria with DddD are important DMSP degraders in coastal seawater.</title>
        <authorList>
            <person name="Liu J."/>
        </authorList>
    </citation>
    <scope>NUCLEOTIDE SEQUENCE</scope>
    <source>
        <strain evidence="1">GY6</strain>
    </source>
</reference>
<protein>
    <submittedName>
        <fullName evidence="1">Uncharacterized protein</fullName>
    </submittedName>
</protein>
<dbReference type="Proteomes" id="UP001059950">
    <property type="component" value="Chromosome"/>
</dbReference>
<gene>
    <name evidence="1" type="ORF">KDX31_16415</name>
</gene>
<keyword evidence="2" id="KW-1185">Reference proteome</keyword>
<sequence>MDRIKRKLKLFDIKYYDIDNDIHIIPSINQHIKNQEKKHQKQSNLHFNEYNSHKPKTEPHSKENDFFIYKALLAIEETAIFIIEKTPLDYFYEKNVDFYHALVLDETNIVENIEIALLKIKNDSTLKNKSIKIIQPIKNRKNIIVFFKKNQQKPHQ</sequence>
<dbReference type="EMBL" id="CP073344">
    <property type="protein sequence ID" value="UTW02897.1"/>
    <property type="molecule type" value="Genomic_DNA"/>
</dbReference>
<organism evidence="1 2">
    <name type="scientific">Amphritea atlantica</name>
    <dbReference type="NCBI Taxonomy" id="355243"/>
    <lineage>
        <taxon>Bacteria</taxon>
        <taxon>Pseudomonadati</taxon>
        <taxon>Pseudomonadota</taxon>
        <taxon>Gammaproteobacteria</taxon>
        <taxon>Oceanospirillales</taxon>
        <taxon>Oceanospirillaceae</taxon>
        <taxon>Amphritea</taxon>
    </lineage>
</organism>
<name>A0ABY5GUG8_9GAMM</name>
<evidence type="ECO:0000313" key="2">
    <source>
        <dbReference type="Proteomes" id="UP001059950"/>
    </source>
</evidence>
<evidence type="ECO:0000313" key="1">
    <source>
        <dbReference type="EMBL" id="UTW02897.1"/>
    </source>
</evidence>
<accession>A0ABY5GUG8</accession>
<proteinExistence type="predicted"/>